<evidence type="ECO:0000256" key="2">
    <source>
        <dbReference type="ARBA" id="ARBA00022679"/>
    </source>
</evidence>
<evidence type="ECO:0000259" key="10">
    <source>
        <dbReference type="Pfam" id="PF02782"/>
    </source>
</evidence>
<evidence type="ECO:0000313" key="11">
    <source>
        <dbReference type="EMBL" id="MDO8226450.1"/>
    </source>
</evidence>
<feature type="binding site" evidence="7">
    <location>
        <position position="256"/>
    </location>
    <ligand>
        <name>ATP</name>
        <dbReference type="ChEBI" id="CHEBI:30616"/>
    </ligand>
</feature>
<feature type="active site" description="Proton acceptor" evidence="7">
    <location>
        <position position="234"/>
    </location>
</feature>
<keyword evidence="12" id="KW-1185">Reference proteome</keyword>
<evidence type="ECO:0000256" key="7">
    <source>
        <dbReference type="HAMAP-Rule" id="MF_01535"/>
    </source>
</evidence>
<comment type="function">
    <text evidence="7">Involved in the catabolism of L-rhamnose (6-deoxy-L-mannose). Catalyzes the transfer of the gamma-phosphate group from ATP to the 1-hydroxyl group of L-rhamnulose to yield L-rhamnulose 1-phosphate.</text>
</comment>
<comment type="cofactor">
    <cofactor evidence="7">
        <name>Mg(2+)</name>
        <dbReference type="ChEBI" id="CHEBI:18420"/>
    </cofactor>
</comment>
<dbReference type="EMBL" id="JAHBMK020000001">
    <property type="protein sequence ID" value="MDO8226450.1"/>
    <property type="molecule type" value="Genomic_DNA"/>
</dbReference>
<comment type="caution">
    <text evidence="11">The sequence shown here is derived from an EMBL/GenBank/DDBJ whole genome shotgun (WGS) entry which is preliminary data.</text>
</comment>
<comment type="similarity">
    <text evidence="1">Belongs to the FGGY kinase family.</text>
</comment>
<evidence type="ECO:0000256" key="5">
    <source>
        <dbReference type="ARBA" id="ARBA00022840"/>
    </source>
</evidence>
<dbReference type="CDD" id="cd07771">
    <property type="entry name" value="ASKHA_NBD_FGGY_RhaB-like"/>
    <property type="match status" value="1"/>
</dbReference>
<feature type="domain" description="Carbohydrate kinase FGGY N-terminal" evidence="9">
    <location>
        <begin position="2"/>
        <end position="240"/>
    </location>
</feature>
<dbReference type="GO" id="GO:0008993">
    <property type="term" value="F:rhamnulokinase activity"/>
    <property type="evidence" value="ECO:0007669"/>
    <property type="project" value="UniProtKB-EC"/>
</dbReference>
<dbReference type="SUPFAM" id="SSF53067">
    <property type="entry name" value="Actin-like ATPase domain"/>
    <property type="match status" value="2"/>
</dbReference>
<comment type="similarity">
    <text evidence="7">Belongs to the rhamnulokinase family.</text>
</comment>
<dbReference type="InterPro" id="IPR013449">
    <property type="entry name" value="Rhamnulokinase"/>
</dbReference>
<dbReference type="Gene3D" id="3.30.420.40">
    <property type="match status" value="2"/>
</dbReference>
<sequence>MIYTAIDIGASSGRVMVGELKEGKLDIQEIHRFANGFIQRDGHCFWDIDHLLKHILQGLEKVKALGYERCTVGIDTWAVDYVLLDETGNRLREVMSYRDRRTEHTIGKLKQNLSKETIYQKTGIQFQPFNTIYQLYEEDCELLKKTDTVMMVPDYLGYCLTGKAVTELTNASTTQLLNVSTGKLDSELLEAVSVQGQQFAPLTEPGCELGTLRNDWFPDYDLPACNVITVATHDTASAVIAAPGVNDGWAYISSGTWSLIGVENKTPILTELALKNNYTNERGANNTIRFLKNIIGMWVIQEVRQQLQTDYSFQQLAEEARKTEPFQQFINLNDKRFLNPDSMIEEIQHYCKETRQKIPRTAGELACCIYSNLAIIYAIAIKELETITAKQIQQLHIIGGGAQNDFLNQLTADMSGKAVYAGPTEATAIGNLLIQMIAAKEIKDIKEARQTVRNSFPIKVFTPKDIDRSTTIQSFRQTVLKALSKRLKR</sequence>
<comment type="pathway">
    <text evidence="7">Carbohydrate degradation; L-rhamnose degradation; glycerone phosphate from L-rhamnose: step 2/3.</text>
</comment>
<dbReference type="Pfam" id="PF02782">
    <property type="entry name" value="FGGY_C"/>
    <property type="match status" value="1"/>
</dbReference>
<feature type="binding site" evidence="7">
    <location>
        <position position="78"/>
    </location>
    <ligand>
        <name>substrate</name>
    </ligand>
</feature>
<dbReference type="InterPro" id="IPR050406">
    <property type="entry name" value="FGGY_Carb_Kinase"/>
</dbReference>
<proteinExistence type="inferred from homology"/>
<dbReference type="HAMAP" id="MF_01535">
    <property type="entry name" value="Rhamnulokinase"/>
    <property type="match status" value="1"/>
</dbReference>
<dbReference type="NCBIfam" id="TIGR02627">
    <property type="entry name" value="rhamnulo_kin"/>
    <property type="match status" value="1"/>
</dbReference>
<keyword evidence="2 7" id="KW-0808">Transferase</keyword>
<evidence type="ECO:0000313" key="12">
    <source>
        <dbReference type="Proteomes" id="UP001177121"/>
    </source>
</evidence>
<accession>A0ABT9DP16</accession>
<keyword evidence="6 7" id="KW-0684">Rhamnose metabolism</keyword>
<evidence type="ECO:0000256" key="4">
    <source>
        <dbReference type="ARBA" id="ARBA00022777"/>
    </source>
</evidence>
<keyword evidence="7" id="KW-1015">Disulfide bond</keyword>
<dbReference type="InterPro" id="IPR000577">
    <property type="entry name" value="Carb_kinase_FGGY"/>
</dbReference>
<comment type="catalytic activity">
    <reaction evidence="7">
        <text>L-rhamnulose + ATP = L-rhamnulose 1-phosphate + ADP + H(+)</text>
        <dbReference type="Rhea" id="RHEA:20117"/>
        <dbReference type="ChEBI" id="CHEBI:15378"/>
        <dbReference type="ChEBI" id="CHEBI:17897"/>
        <dbReference type="ChEBI" id="CHEBI:30616"/>
        <dbReference type="ChEBI" id="CHEBI:58313"/>
        <dbReference type="ChEBI" id="CHEBI:456216"/>
        <dbReference type="EC" id="2.7.1.5"/>
    </reaction>
</comment>
<dbReference type="EC" id="2.7.1.5" evidence="7 8"/>
<keyword evidence="3 7" id="KW-0547">Nucleotide-binding</keyword>
<dbReference type="InterPro" id="IPR043129">
    <property type="entry name" value="ATPase_NBD"/>
</dbReference>
<evidence type="ECO:0000256" key="3">
    <source>
        <dbReference type="ARBA" id="ARBA00022741"/>
    </source>
</evidence>
<feature type="disulfide bond" evidence="7">
    <location>
        <begin position="351"/>
        <end position="368"/>
    </location>
</feature>
<feature type="binding site" evidence="7">
    <location>
        <position position="293"/>
    </location>
    <ligand>
        <name>substrate</name>
    </ligand>
</feature>
<evidence type="ECO:0000256" key="8">
    <source>
        <dbReference type="NCBIfam" id="TIGR02627"/>
    </source>
</evidence>
<keyword evidence="4 7" id="KW-0418">Kinase</keyword>
<keyword evidence="5 7" id="KW-0067">ATP-binding</keyword>
<gene>
    <name evidence="7 11" type="primary">rhaB</name>
    <name evidence="11" type="ORF">KHP33_016690</name>
</gene>
<feature type="binding site" evidence="7">
    <location>
        <position position="301"/>
    </location>
    <ligand>
        <name>ATP</name>
        <dbReference type="ChEBI" id="CHEBI:30616"/>
    </ligand>
</feature>
<dbReference type="PIRSF" id="PIRSF000538">
    <property type="entry name" value="GlpK"/>
    <property type="match status" value="1"/>
</dbReference>
<feature type="binding site" evidence="7">
    <location>
        <begin position="233"/>
        <end position="235"/>
    </location>
    <ligand>
        <name>substrate</name>
    </ligand>
</feature>
<comment type="caution">
    <text evidence="7">Lacks conserved residue(s) required for the propagation of feature annotation.</text>
</comment>
<feature type="binding site" evidence="7">
    <location>
        <begin position="10"/>
        <end position="14"/>
    </location>
    <ligand>
        <name>ATP</name>
        <dbReference type="ChEBI" id="CHEBI:30616"/>
    </ligand>
</feature>
<evidence type="ECO:0000256" key="6">
    <source>
        <dbReference type="ARBA" id="ARBA00023308"/>
    </source>
</evidence>
<name>A0ABT9DP16_9BACI</name>
<keyword evidence="7" id="KW-0460">Magnesium</keyword>
<dbReference type="Proteomes" id="UP001177121">
    <property type="component" value="Unassembled WGS sequence"/>
</dbReference>
<dbReference type="InterPro" id="IPR018485">
    <property type="entry name" value="FGGY_C"/>
</dbReference>
<dbReference type="Pfam" id="PF00370">
    <property type="entry name" value="FGGY_N"/>
    <property type="match status" value="1"/>
</dbReference>
<evidence type="ECO:0000259" key="9">
    <source>
        <dbReference type="Pfam" id="PF00370"/>
    </source>
</evidence>
<organism evidence="11 12">
    <name type="scientific">Bacillus cabrialesii subsp. tritici</name>
    <dbReference type="NCBI Taxonomy" id="2944916"/>
    <lineage>
        <taxon>Bacteria</taxon>
        <taxon>Bacillati</taxon>
        <taxon>Bacillota</taxon>
        <taxon>Bacilli</taxon>
        <taxon>Bacillales</taxon>
        <taxon>Bacillaceae</taxon>
        <taxon>Bacillus</taxon>
        <taxon>Bacillus cabrialesii</taxon>
    </lineage>
</organism>
<feature type="binding site" evidence="7">
    <location>
        <position position="400"/>
    </location>
    <ligand>
        <name>ATP</name>
        <dbReference type="ChEBI" id="CHEBI:30616"/>
    </ligand>
</feature>
<dbReference type="InterPro" id="IPR018484">
    <property type="entry name" value="FGGY_N"/>
</dbReference>
<dbReference type="PANTHER" id="PTHR43095">
    <property type="entry name" value="SUGAR KINASE"/>
    <property type="match status" value="1"/>
</dbReference>
<reference evidence="11" key="1">
    <citation type="submission" date="2023-07" db="EMBL/GenBank/DDBJ databases">
        <title>Biological control against Fusarium languescens, the causal agent of wilt in Jalapeno peppers, by a novel bacterial subspecies: Bacillus cabrialesii subsp. tritici TSO2.</title>
        <authorList>
            <person name="Montoya-Martinez A.C."/>
            <person name="Figueroa-Brambila K.M."/>
            <person name="Escalante-Beltran A."/>
            <person name="Lopez-Montoya N.D."/>
            <person name="Valenzuela-Ruiz V."/>
            <person name="Parra-Cota F.I."/>
            <person name="Estrada Alvarado M.I."/>
            <person name="De Los Santos Villalobos S."/>
        </authorList>
    </citation>
    <scope>NUCLEOTIDE SEQUENCE</scope>
    <source>
        <strain evidence="11">TSO2</strain>
    </source>
</reference>
<feature type="domain" description="Carbohydrate kinase FGGY C-terminal" evidence="10">
    <location>
        <begin position="250"/>
        <end position="439"/>
    </location>
</feature>
<dbReference type="RefSeq" id="WP_213401341.1">
    <property type="nucleotide sequence ID" value="NZ_JAHBMK020000001.1"/>
</dbReference>
<evidence type="ECO:0000256" key="1">
    <source>
        <dbReference type="ARBA" id="ARBA00009156"/>
    </source>
</evidence>
<protein>
    <recommendedName>
        <fullName evidence="7 8">Rhamnulokinase</fullName>
        <shortName evidence="7">RhaB</shortName>
        <ecNumber evidence="7 8">2.7.1.5</ecNumber>
    </recommendedName>
    <alternativeName>
        <fullName evidence="7">ATP:L-rhamnulose phosphotransferase</fullName>
    </alternativeName>
    <alternativeName>
        <fullName evidence="7">L-rhamnulose 1-kinase</fullName>
    </alternativeName>
    <alternativeName>
        <fullName evidence="7">Rhamnulose kinase</fullName>
    </alternativeName>
</protein>